<comment type="subcellular location">
    <subcellularLocation>
        <location evidence="1 6">Nucleus</location>
    </subcellularLocation>
</comment>
<evidence type="ECO:0000256" key="3">
    <source>
        <dbReference type="ARBA" id="ARBA00023015"/>
    </source>
</evidence>
<gene>
    <name evidence="6" type="primary">MED17</name>
    <name evidence="8" type="ORF">GHT06_011520</name>
</gene>
<comment type="similarity">
    <text evidence="2 6">Belongs to the Mediator complex subunit 17 family.</text>
</comment>
<organism evidence="8 9">
    <name type="scientific">Daphnia sinensis</name>
    <dbReference type="NCBI Taxonomy" id="1820382"/>
    <lineage>
        <taxon>Eukaryota</taxon>
        <taxon>Metazoa</taxon>
        <taxon>Ecdysozoa</taxon>
        <taxon>Arthropoda</taxon>
        <taxon>Crustacea</taxon>
        <taxon>Branchiopoda</taxon>
        <taxon>Diplostraca</taxon>
        <taxon>Cladocera</taxon>
        <taxon>Anomopoda</taxon>
        <taxon>Daphniidae</taxon>
        <taxon>Daphnia</taxon>
        <taxon>Daphnia similis group</taxon>
    </lineage>
</organism>
<dbReference type="InterPro" id="IPR019313">
    <property type="entry name" value="Mediator_Med17"/>
</dbReference>
<evidence type="ECO:0000256" key="4">
    <source>
        <dbReference type="ARBA" id="ARBA00023163"/>
    </source>
</evidence>
<keyword evidence="3 6" id="KW-0805">Transcription regulation</keyword>
<evidence type="ECO:0000256" key="1">
    <source>
        <dbReference type="ARBA" id="ARBA00004123"/>
    </source>
</evidence>
<evidence type="ECO:0000256" key="5">
    <source>
        <dbReference type="ARBA" id="ARBA00023242"/>
    </source>
</evidence>
<dbReference type="EMBL" id="WJBH02000003">
    <property type="protein sequence ID" value="KAI9560572.1"/>
    <property type="molecule type" value="Genomic_DNA"/>
</dbReference>
<sequence length="658" mass="74190">MEDFFTNNSVCVSVEAPAENLVQEIAYDGQEVFQLPLTLSENLTKQAHKIDWIKREDDDNDDDTHSATVTTEKKVEEDSKKADFQTSSWPWDSVRNKLRSALTEVCVLADVLVIAKDKRYMVLDPVQQEQPDQRQLAQLFSKKRGLTAAANILLHGAERLKISQSDTARAKSNQDFHLELLRLRQSWTLKKIGNSILGDLSYKSAGSRFYQTGIFEVTKSEDPDQELSLETTSENQSKQSMIKVTIPPELGGTAYIQVTIQKDQDILCTTNVNLLHTSLIHSDPSRDANPWTSKLEAAQNVLFCKELFSQLAREAVQLQAAIPHMVVGNQITASLFPGIQLSIHFQSSYSAGVDKRQLVSNNSTSLVAKVDHNYILEHSLHQLLRQVHLNNVGQPVPHPSSAPLGPTKRRRLAGPHAYDRDELLLMTKNESILEQIIRQGQHVVLRLRTMFVIDSIAREIRDPLIISHWNVLNSPTLSCVKIIIMTHGYDTLQRTALVVHVGEKTLKCVCRDGRVLQMSYEPQELRDLILCQISQHQINAVQSLARFLGWHVASSSAHLGLGPVEPLGNASSCILSSPSGNRILSVRCGPQAAQPQVYLSTYPRHDTEKNKVLTDIRWEQLNTRYEEVRLEKIEGRNFLSRMELLMASLTCRLPMNWE</sequence>
<proteinExistence type="inferred from homology"/>
<keyword evidence="5 6" id="KW-0539">Nucleus</keyword>
<reference evidence="8 9" key="1">
    <citation type="submission" date="2022-05" db="EMBL/GenBank/DDBJ databases">
        <title>A multi-omics perspective on studying reproductive biology in Daphnia sinensis.</title>
        <authorList>
            <person name="Jia J."/>
        </authorList>
    </citation>
    <scope>NUCLEOTIDE SEQUENCE [LARGE SCALE GENOMIC DNA]</scope>
    <source>
        <strain evidence="8 9">WSL</strain>
    </source>
</reference>
<dbReference type="Pfam" id="PF10156">
    <property type="entry name" value="Med17"/>
    <property type="match status" value="1"/>
</dbReference>
<dbReference type="Proteomes" id="UP000820818">
    <property type="component" value="Linkage Group LG3"/>
</dbReference>
<comment type="function">
    <text evidence="6">Component of the Mediator complex, a coactivator involved in the regulated transcription of nearly all RNA polymerase II-dependent genes. Mediator functions as a bridge to convey information from gene-specific regulatory proteins to the basal RNA polymerase II transcription machinery. Mediator is recruited to promoters by direct interactions with regulatory proteins and serves as a scaffold for the assembly of a functional preinitiation complex with RNA polymerase II and the general transcription factors.</text>
</comment>
<dbReference type="GO" id="GO:0016592">
    <property type="term" value="C:mediator complex"/>
    <property type="evidence" value="ECO:0007669"/>
    <property type="project" value="InterPro"/>
</dbReference>
<evidence type="ECO:0000256" key="2">
    <source>
        <dbReference type="ARBA" id="ARBA00005635"/>
    </source>
</evidence>
<dbReference type="GO" id="GO:0006357">
    <property type="term" value="P:regulation of transcription by RNA polymerase II"/>
    <property type="evidence" value="ECO:0007669"/>
    <property type="project" value="InterPro"/>
</dbReference>
<comment type="caution">
    <text evidence="8">The sequence shown here is derived from an EMBL/GenBank/DDBJ whole genome shotgun (WGS) entry which is preliminary data.</text>
</comment>
<dbReference type="GO" id="GO:0070847">
    <property type="term" value="C:core mediator complex"/>
    <property type="evidence" value="ECO:0007669"/>
    <property type="project" value="TreeGrafter"/>
</dbReference>
<dbReference type="PANTHER" id="PTHR13114:SF7">
    <property type="entry name" value="MEDIATOR OF RNA POLYMERASE II TRANSCRIPTION SUBUNIT 17"/>
    <property type="match status" value="1"/>
</dbReference>
<comment type="subunit">
    <text evidence="6">Component of the Mediator complex.</text>
</comment>
<evidence type="ECO:0000256" key="6">
    <source>
        <dbReference type="RuleBase" id="RU364140"/>
    </source>
</evidence>
<dbReference type="AlphaFoldDB" id="A0AAD5KWS0"/>
<evidence type="ECO:0000313" key="8">
    <source>
        <dbReference type="EMBL" id="KAI9560572.1"/>
    </source>
</evidence>
<evidence type="ECO:0000256" key="7">
    <source>
        <dbReference type="SAM" id="MobiDB-lite"/>
    </source>
</evidence>
<accession>A0AAD5KWS0</accession>
<feature type="region of interest" description="Disordered" evidence="7">
    <location>
        <begin position="56"/>
        <end position="79"/>
    </location>
</feature>
<name>A0AAD5KWS0_9CRUS</name>
<dbReference type="GO" id="GO:0003712">
    <property type="term" value="F:transcription coregulator activity"/>
    <property type="evidence" value="ECO:0007669"/>
    <property type="project" value="InterPro"/>
</dbReference>
<dbReference type="PANTHER" id="PTHR13114">
    <property type="entry name" value="MEDIATOR OF RNA POLYMERASE II TRANSCRIPTION SUBUNIT 17"/>
    <property type="match status" value="1"/>
</dbReference>
<keyword evidence="9" id="KW-1185">Reference proteome</keyword>
<keyword evidence="4 6" id="KW-0804">Transcription</keyword>
<protein>
    <recommendedName>
        <fullName evidence="6">Mediator of RNA polymerase II transcription subunit 17</fullName>
    </recommendedName>
    <alternativeName>
        <fullName evidence="6">Mediator complex subunit 17</fullName>
    </alternativeName>
</protein>
<keyword evidence="6" id="KW-0010">Activator</keyword>
<evidence type="ECO:0000313" key="9">
    <source>
        <dbReference type="Proteomes" id="UP000820818"/>
    </source>
</evidence>